<dbReference type="EnsemblMetazoa" id="AATE012030-RA">
    <property type="protein sequence ID" value="AATE012030-PA.1"/>
    <property type="gene ID" value="AATE012030"/>
</dbReference>
<reference evidence="4" key="1">
    <citation type="submission" date="2022-08" db="UniProtKB">
        <authorList>
            <consortium name="EnsemblMetazoa"/>
        </authorList>
    </citation>
    <scope>IDENTIFICATION</scope>
    <source>
        <strain evidence="4">EBRO</strain>
    </source>
</reference>
<name>A0A182J612_ANOAO</name>
<dbReference type="GO" id="GO:0003006">
    <property type="term" value="P:developmental process involved in reproduction"/>
    <property type="evidence" value="ECO:0007669"/>
    <property type="project" value="UniProtKB-ARBA"/>
</dbReference>
<feature type="region of interest" description="Disordered" evidence="3">
    <location>
        <begin position="139"/>
        <end position="172"/>
    </location>
</feature>
<dbReference type="PROSITE" id="PS00028">
    <property type="entry name" value="ZINC_FINGER_C2H2_1"/>
    <property type="match status" value="2"/>
</dbReference>
<feature type="compositionally biased region" description="Basic and acidic residues" evidence="3">
    <location>
        <begin position="404"/>
        <end position="417"/>
    </location>
</feature>
<feature type="compositionally biased region" description="Pro residues" evidence="3">
    <location>
        <begin position="361"/>
        <end position="379"/>
    </location>
</feature>
<dbReference type="Pfam" id="PF13837">
    <property type="entry name" value="Myb_DNA-bind_4"/>
    <property type="match status" value="1"/>
</dbReference>
<feature type="compositionally biased region" description="Pro residues" evidence="3">
    <location>
        <begin position="511"/>
        <end position="521"/>
    </location>
</feature>
<feature type="compositionally biased region" description="Basic and acidic residues" evidence="3">
    <location>
        <begin position="453"/>
        <end position="473"/>
    </location>
</feature>
<evidence type="ECO:0000256" key="3">
    <source>
        <dbReference type="SAM" id="MobiDB-lite"/>
    </source>
</evidence>
<dbReference type="GO" id="GO:0006357">
    <property type="term" value="P:regulation of transcription by RNA polymerase II"/>
    <property type="evidence" value="ECO:0007669"/>
    <property type="project" value="TreeGrafter"/>
</dbReference>
<dbReference type="InterPro" id="IPR011333">
    <property type="entry name" value="SKP1/BTB/POZ_sf"/>
</dbReference>
<dbReference type="GO" id="GO:0048513">
    <property type="term" value="P:animal organ development"/>
    <property type="evidence" value="ECO:0007669"/>
    <property type="project" value="UniProtKB-ARBA"/>
</dbReference>
<dbReference type="SMART" id="SM00225">
    <property type="entry name" value="BTB"/>
    <property type="match status" value="1"/>
</dbReference>
<proteinExistence type="predicted"/>
<accession>A0A182J612</accession>
<feature type="region of interest" description="Disordered" evidence="3">
    <location>
        <begin position="343"/>
        <end position="547"/>
    </location>
</feature>
<dbReference type="GO" id="GO:0005634">
    <property type="term" value="C:nucleus"/>
    <property type="evidence" value="ECO:0007669"/>
    <property type="project" value="UniProtKB-SubCell"/>
</dbReference>
<dbReference type="Pfam" id="PF00651">
    <property type="entry name" value="BTB"/>
    <property type="match status" value="1"/>
</dbReference>
<feature type="compositionally biased region" description="Low complexity" evidence="3">
    <location>
        <begin position="139"/>
        <end position="154"/>
    </location>
</feature>
<dbReference type="PROSITE" id="PS50097">
    <property type="entry name" value="BTB"/>
    <property type="match status" value="1"/>
</dbReference>
<dbReference type="SMART" id="SM00355">
    <property type="entry name" value="ZnF_C2H2"/>
    <property type="match status" value="2"/>
</dbReference>
<evidence type="ECO:0000256" key="2">
    <source>
        <dbReference type="ARBA" id="ARBA00023242"/>
    </source>
</evidence>
<dbReference type="InterPro" id="IPR000210">
    <property type="entry name" value="BTB/POZ_dom"/>
</dbReference>
<dbReference type="PANTHER" id="PTHR23110">
    <property type="entry name" value="BTB DOMAIN TRANSCRIPTION FACTOR"/>
    <property type="match status" value="1"/>
</dbReference>
<keyword evidence="2" id="KW-0539">Nucleus</keyword>
<dbReference type="STRING" id="41427.A0A182J612"/>
<dbReference type="InterPro" id="IPR051095">
    <property type="entry name" value="Dros_DevTransReg"/>
</dbReference>
<feature type="region of interest" description="Disordered" evidence="3">
    <location>
        <begin position="609"/>
        <end position="631"/>
    </location>
</feature>
<dbReference type="VEuPathDB" id="VectorBase:AATE012030"/>
<dbReference type="GO" id="GO:0048468">
    <property type="term" value="P:cell development"/>
    <property type="evidence" value="ECO:0007669"/>
    <property type="project" value="UniProtKB-ARBA"/>
</dbReference>
<feature type="compositionally biased region" description="Low complexity" evidence="3">
    <location>
        <begin position="522"/>
        <end position="531"/>
    </location>
</feature>
<evidence type="ECO:0000313" key="4">
    <source>
        <dbReference type="EnsemblMetazoa" id="AATE012030-PA.1"/>
    </source>
</evidence>
<dbReference type="InterPro" id="IPR044822">
    <property type="entry name" value="Myb_DNA-bind_4"/>
</dbReference>
<dbReference type="PANTHER" id="PTHR23110:SF93">
    <property type="entry name" value="ZINC FINGER AND BTB DOMAIN-CONTAINING PROTEIN 14-LIKE PROTEIN"/>
    <property type="match status" value="1"/>
</dbReference>
<organism evidence="4">
    <name type="scientific">Anopheles atroparvus</name>
    <name type="common">European mosquito</name>
    <dbReference type="NCBI Taxonomy" id="41427"/>
    <lineage>
        <taxon>Eukaryota</taxon>
        <taxon>Metazoa</taxon>
        <taxon>Ecdysozoa</taxon>
        <taxon>Arthropoda</taxon>
        <taxon>Hexapoda</taxon>
        <taxon>Insecta</taxon>
        <taxon>Pterygota</taxon>
        <taxon>Neoptera</taxon>
        <taxon>Endopterygota</taxon>
        <taxon>Diptera</taxon>
        <taxon>Nematocera</taxon>
        <taxon>Culicoidea</taxon>
        <taxon>Culicidae</taxon>
        <taxon>Anophelinae</taxon>
        <taxon>Anopheles</taxon>
    </lineage>
</organism>
<dbReference type="Gene3D" id="1.10.10.60">
    <property type="entry name" value="Homeodomain-like"/>
    <property type="match status" value="1"/>
</dbReference>
<dbReference type="SUPFAM" id="SSF54695">
    <property type="entry name" value="POZ domain"/>
    <property type="match status" value="1"/>
</dbReference>
<feature type="compositionally biased region" description="Polar residues" evidence="3">
    <location>
        <begin position="569"/>
        <end position="586"/>
    </location>
</feature>
<dbReference type="AlphaFoldDB" id="A0A182J612"/>
<sequence length="715" mass="79355">MDQENNWAKQEVEELIAILKAREILSLTEGKKSRSLDTFKVVADDLCSVGVYRTPEQVRAKLRTLRKQYFKASRSRNKNALRACAFFPLLHDLFTDAQKKRDAKEVQAELNQKHQRHPRHSMGSVIAANYHHSRSSTVRSVSGSSISSMPSPQSFHNGYDHHQQPQHHQRHKYSATVPFGSNGDAGRRHASPVRVKPDKTTLKLSEFQPVLNNSLANLCKNERYADVLLFVCNDDDTIAIPAHRLVLGMFSSYFSNIFEKANILSFQTISIVLPPMITRAATHCLLQYMYTGEAIVSAEILEEVMVCGKLLRINGFYQRNGTNKSQQGLLSVPLVSVTKHLSMDPTVVSGQRKRKSTPSPRSRPTPSPTPSRSPTPAPAPVVARREKSPIQPAAAVPETPLPVPEKEVGTVRPREKTVTPIPAPQEPAKEAGDEQKDKQARTEDNKQTTNSEPMEKEIESHEKRSEKNAKPEKVLSVSTTIVPPRSEALQPESPLSMPPSPACSRTSRASPPCPLSPPTPAPISATVATTTQRKSPETSRSPPRDIIEQLDNMMTLTSDESMMEIVTTKSAGSRNSPFSTHTNSPIGANDENGSKLEALIEFDYDELNLPNSSMDDQPSVDLDNEDDHQQGTPLDQLVYSRLNCQLCYESFTTPTDWVQHVSGHCIMGQGLVKRRRISSNDGNSLDSAFRCDMCSSYFISAFDWQSHVAEAHEGV</sequence>
<dbReference type="Gene3D" id="3.30.710.10">
    <property type="entry name" value="Potassium Channel Kv1.1, Chain A"/>
    <property type="match status" value="1"/>
</dbReference>
<evidence type="ECO:0000256" key="1">
    <source>
        <dbReference type="ARBA" id="ARBA00004123"/>
    </source>
</evidence>
<feature type="region of interest" description="Disordered" evidence="3">
    <location>
        <begin position="569"/>
        <end position="591"/>
    </location>
</feature>
<comment type="subcellular location">
    <subcellularLocation>
        <location evidence="1">Nucleus</location>
    </subcellularLocation>
</comment>
<feature type="compositionally biased region" description="Basic and acidic residues" evidence="3">
    <location>
        <begin position="427"/>
        <end position="446"/>
    </location>
</feature>
<feature type="compositionally biased region" description="Basic and acidic residues" evidence="3">
    <location>
        <begin position="534"/>
        <end position="547"/>
    </location>
</feature>
<protein>
    <submittedName>
        <fullName evidence="4">Uncharacterized protein</fullName>
    </submittedName>
</protein>
<dbReference type="InterPro" id="IPR013087">
    <property type="entry name" value="Znf_C2H2_type"/>
</dbReference>